<dbReference type="STRING" id="1943.AQJ64_27670"/>
<feature type="compositionally biased region" description="Basic and acidic residues" evidence="1">
    <location>
        <begin position="83"/>
        <end position="94"/>
    </location>
</feature>
<keyword evidence="3" id="KW-1185">Reference proteome</keyword>
<dbReference type="Proteomes" id="UP000052982">
    <property type="component" value="Unassembled WGS sequence"/>
</dbReference>
<organism evidence="2 3">
    <name type="scientific">Streptomyces griseoruber</name>
    <dbReference type="NCBI Taxonomy" id="1943"/>
    <lineage>
        <taxon>Bacteria</taxon>
        <taxon>Bacillati</taxon>
        <taxon>Actinomycetota</taxon>
        <taxon>Actinomycetes</taxon>
        <taxon>Kitasatosporales</taxon>
        <taxon>Streptomycetaceae</taxon>
        <taxon>Streptomyces</taxon>
    </lineage>
</organism>
<name>A0A101SSR8_9ACTN</name>
<reference evidence="2 3" key="1">
    <citation type="submission" date="2015-10" db="EMBL/GenBank/DDBJ databases">
        <title>Draft genome sequence of Streptomyces griseoruber DSM 40281, type strain for the species Streptomyces griseoruber.</title>
        <authorList>
            <person name="Ruckert C."/>
            <person name="Winkler A."/>
            <person name="Kalinowski J."/>
            <person name="Kampfer P."/>
            <person name="Glaeser S."/>
        </authorList>
    </citation>
    <scope>NUCLEOTIDE SEQUENCE [LARGE SCALE GENOMIC DNA]</scope>
    <source>
        <strain evidence="2 3">DSM 40281</strain>
    </source>
</reference>
<accession>A0A101SSR8</accession>
<feature type="region of interest" description="Disordered" evidence="1">
    <location>
        <begin position="54"/>
        <end position="104"/>
    </location>
</feature>
<evidence type="ECO:0000256" key="1">
    <source>
        <dbReference type="SAM" id="MobiDB-lite"/>
    </source>
</evidence>
<dbReference type="AlphaFoldDB" id="A0A101SSR8"/>
<evidence type="ECO:0000313" key="3">
    <source>
        <dbReference type="Proteomes" id="UP000052982"/>
    </source>
</evidence>
<gene>
    <name evidence="2" type="ORF">AQJ64_27670</name>
</gene>
<dbReference type="EMBL" id="LMWW01000047">
    <property type="protein sequence ID" value="KUN79527.1"/>
    <property type="molecule type" value="Genomic_DNA"/>
</dbReference>
<protein>
    <submittedName>
        <fullName evidence="2">Uncharacterized protein</fullName>
    </submittedName>
</protein>
<sequence length="104" mass="10858">MPEGTPVGVPVGVPVGCPEAAPEGAPEGAPLGAAPVGMPDGAWQFWLWPELPLEDEESPEPQATRARGESANRATAGTRRTRFMRDSSKHDEGVLRCGHSTNGG</sequence>
<proteinExistence type="predicted"/>
<evidence type="ECO:0000313" key="2">
    <source>
        <dbReference type="EMBL" id="KUN79527.1"/>
    </source>
</evidence>
<comment type="caution">
    <text evidence="2">The sequence shown here is derived from an EMBL/GenBank/DDBJ whole genome shotgun (WGS) entry which is preliminary data.</text>
</comment>